<dbReference type="InterPro" id="IPR036390">
    <property type="entry name" value="WH_DNA-bd_sf"/>
</dbReference>
<evidence type="ECO:0000259" key="10">
    <source>
        <dbReference type="PROSITE" id="PS51192"/>
    </source>
</evidence>
<dbReference type="InterPro" id="IPR003593">
    <property type="entry name" value="AAA+_ATPase"/>
</dbReference>
<keyword evidence="8" id="KW-0413">Isomerase</keyword>
<dbReference type="InterPro" id="IPR014001">
    <property type="entry name" value="Helicase_ATP-bd"/>
</dbReference>
<dbReference type="GO" id="GO:0003677">
    <property type="term" value="F:DNA binding"/>
    <property type="evidence" value="ECO:0007669"/>
    <property type="project" value="UniProtKB-KW"/>
</dbReference>
<dbReference type="InterPro" id="IPR055368">
    <property type="entry name" value="WH3_Lhr"/>
</dbReference>
<dbReference type="GO" id="GO:0006281">
    <property type="term" value="P:DNA repair"/>
    <property type="evidence" value="ECO:0007669"/>
    <property type="project" value="UniProtKB-KW"/>
</dbReference>
<dbReference type="InterPro" id="IPR027417">
    <property type="entry name" value="P-loop_NTPase"/>
</dbReference>
<dbReference type="InterPro" id="IPR001650">
    <property type="entry name" value="Helicase_C-like"/>
</dbReference>
<evidence type="ECO:0000256" key="6">
    <source>
        <dbReference type="ARBA" id="ARBA00023125"/>
    </source>
</evidence>
<gene>
    <name evidence="12" type="ORF">BE15_03990</name>
</gene>
<evidence type="ECO:0000256" key="5">
    <source>
        <dbReference type="ARBA" id="ARBA00022840"/>
    </source>
</evidence>
<dbReference type="Pfam" id="PF00270">
    <property type="entry name" value="DEAD"/>
    <property type="match status" value="1"/>
</dbReference>
<dbReference type="Pfam" id="PF23236">
    <property type="entry name" value="WHD_2nd_Lhr"/>
    <property type="match status" value="1"/>
</dbReference>
<evidence type="ECO:0000256" key="2">
    <source>
        <dbReference type="ARBA" id="ARBA00022763"/>
    </source>
</evidence>
<dbReference type="GO" id="GO:0005524">
    <property type="term" value="F:ATP binding"/>
    <property type="evidence" value="ECO:0007669"/>
    <property type="project" value="UniProtKB-KW"/>
</dbReference>
<feature type="domain" description="Helicase ATP-binding" evidence="10">
    <location>
        <begin position="38"/>
        <end position="232"/>
    </location>
</feature>
<keyword evidence="6" id="KW-0238">DNA-binding</keyword>
<keyword evidence="4 12" id="KW-0347">Helicase</keyword>
<dbReference type="SMART" id="SM00490">
    <property type="entry name" value="HELICc"/>
    <property type="match status" value="1"/>
</dbReference>
<dbReference type="PANTHER" id="PTHR47962">
    <property type="entry name" value="ATP-DEPENDENT HELICASE LHR-RELATED-RELATED"/>
    <property type="match status" value="1"/>
</dbReference>
<dbReference type="Pfam" id="PF23234">
    <property type="entry name" value="WHD_4th_Lhr"/>
    <property type="match status" value="1"/>
</dbReference>
<evidence type="ECO:0000256" key="7">
    <source>
        <dbReference type="ARBA" id="ARBA00023204"/>
    </source>
</evidence>
<dbReference type="Pfam" id="PF23235">
    <property type="entry name" value="WHD_3rd_Lhr"/>
    <property type="match status" value="1"/>
</dbReference>
<dbReference type="InterPro" id="IPR055367">
    <property type="entry name" value="WH4_Lhr"/>
</dbReference>
<feature type="compositionally biased region" description="Low complexity" evidence="9">
    <location>
        <begin position="1640"/>
        <end position="1650"/>
    </location>
</feature>
<dbReference type="SMART" id="SM00487">
    <property type="entry name" value="DEXDc"/>
    <property type="match status" value="1"/>
</dbReference>
<comment type="caution">
    <text evidence="12">The sequence shown here is derived from an EMBL/GenBank/DDBJ whole genome shotgun (WGS) entry which is preliminary data.</text>
</comment>
<dbReference type="EMBL" id="JEMA01000212">
    <property type="protein sequence ID" value="KYF73127.1"/>
    <property type="molecule type" value="Genomic_DNA"/>
</dbReference>
<keyword evidence="7" id="KW-0234">DNA repair</keyword>
<evidence type="ECO:0000256" key="3">
    <source>
        <dbReference type="ARBA" id="ARBA00022801"/>
    </source>
</evidence>
<keyword evidence="3" id="KW-0378">Hydrolase</keyword>
<dbReference type="Pfam" id="PF00271">
    <property type="entry name" value="Helicase_C"/>
    <property type="match status" value="1"/>
</dbReference>
<reference evidence="12 13" key="1">
    <citation type="submission" date="2014-02" db="EMBL/GenBank/DDBJ databases">
        <title>The small core and large imbalanced accessory genome model reveals a collaborative survival strategy of Sorangium cellulosum strains in nature.</title>
        <authorList>
            <person name="Han K."/>
            <person name="Peng R."/>
            <person name="Blom J."/>
            <person name="Li Y.-Z."/>
        </authorList>
    </citation>
    <scope>NUCLEOTIDE SEQUENCE [LARGE SCALE GENOMIC DNA]</scope>
    <source>
        <strain evidence="12 13">So0008-312</strain>
    </source>
</reference>
<dbReference type="PANTHER" id="PTHR47962:SF5">
    <property type="entry name" value="ATP-DEPENDENT HELICASE LHR-RELATED"/>
    <property type="match status" value="1"/>
</dbReference>
<dbReference type="InterPro" id="IPR052511">
    <property type="entry name" value="ATP-dep_Helicase"/>
</dbReference>
<feature type="domain" description="Helicase C-terminal" evidence="11">
    <location>
        <begin position="295"/>
        <end position="442"/>
    </location>
</feature>
<dbReference type="RefSeq" id="WP_061605892.1">
    <property type="nucleotide sequence ID" value="NZ_JEMA01000212.1"/>
</dbReference>
<evidence type="ECO:0000256" key="9">
    <source>
        <dbReference type="SAM" id="MobiDB-lite"/>
    </source>
</evidence>
<dbReference type="SMART" id="SM00382">
    <property type="entry name" value="AAA"/>
    <property type="match status" value="1"/>
</dbReference>
<dbReference type="GO" id="GO:0004386">
    <property type="term" value="F:helicase activity"/>
    <property type="evidence" value="ECO:0007669"/>
    <property type="project" value="UniProtKB-KW"/>
</dbReference>
<evidence type="ECO:0000313" key="13">
    <source>
        <dbReference type="Proteomes" id="UP000075260"/>
    </source>
</evidence>
<dbReference type="Pfam" id="PF19306">
    <property type="entry name" value="WHD_Lhr"/>
    <property type="match status" value="1"/>
</dbReference>
<dbReference type="Proteomes" id="UP000075260">
    <property type="component" value="Unassembled WGS sequence"/>
</dbReference>
<dbReference type="OrthoDB" id="9815222at2"/>
<evidence type="ECO:0000256" key="1">
    <source>
        <dbReference type="ARBA" id="ARBA00022741"/>
    </source>
</evidence>
<dbReference type="Pfam" id="PF08494">
    <property type="entry name" value="DEAD_assoc"/>
    <property type="match status" value="1"/>
</dbReference>
<dbReference type="GO" id="GO:0016887">
    <property type="term" value="F:ATP hydrolysis activity"/>
    <property type="evidence" value="ECO:0007669"/>
    <property type="project" value="TreeGrafter"/>
</dbReference>
<evidence type="ECO:0000313" key="12">
    <source>
        <dbReference type="EMBL" id="KYF73127.1"/>
    </source>
</evidence>
<accession>A0A150QYR0</accession>
<feature type="compositionally biased region" description="Acidic residues" evidence="9">
    <location>
        <begin position="1628"/>
        <end position="1639"/>
    </location>
</feature>
<dbReference type="PROSITE" id="PS51192">
    <property type="entry name" value="HELICASE_ATP_BIND_1"/>
    <property type="match status" value="1"/>
</dbReference>
<organism evidence="12 13">
    <name type="scientific">Sorangium cellulosum</name>
    <name type="common">Polyangium cellulosum</name>
    <dbReference type="NCBI Taxonomy" id="56"/>
    <lineage>
        <taxon>Bacteria</taxon>
        <taxon>Pseudomonadati</taxon>
        <taxon>Myxococcota</taxon>
        <taxon>Polyangia</taxon>
        <taxon>Polyangiales</taxon>
        <taxon>Polyangiaceae</taxon>
        <taxon>Sorangium</taxon>
    </lineage>
</organism>
<dbReference type="SUPFAM" id="SSF46785">
    <property type="entry name" value="Winged helix' DNA-binding domain"/>
    <property type="match status" value="1"/>
</dbReference>
<keyword evidence="2" id="KW-0227">DNA damage</keyword>
<dbReference type="InterPro" id="IPR045628">
    <property type="entry name" value="Lhr_WH_dom"/>
</dbReference>
<keyword evidence="1" id="KW-0547">Nucleotide-binding</keyword>
<dbReference type="PROSITE" id="PS51194">
    <property type="entry name" value="HELICASE_CTER"/>
    <property type="match status" value="1"/>
</dbReference>
<dbReference type="Gene3D" id="3.40.50.300">
    <property type="entry name" value="P-loop containing nucleotide triphosphate hydrolases"/>
    <property type="match status" value="2"/>
</dbReference>
<feature type="region of interest" description="Disordered" evidence="9">
    <location>
        <begin position="1546"/>
        <end position="1650"/>
    </location>
</feature>
<name>A0A150QYR0_SORCE</name>
<dbReference type="InterPro" id="IPR011545">
    <property type="entry name" value="DEAD/DEAH_box_helicase_dom"/>
</dbReference>
<sequence>MAKKRSPETDPLARFHPATQAWFRGAFAAPTPAQTKGFPPILEGASTLLLAPTGSGKTLAAFLAAIDRLMASPEPEAAERCRVVYVSPLKALAIDVERNLRAPLAGIAAAAERLGLPYRVPQVGVRSGDTRPEDRARLARKPPDILITTPESLYLLLTANARDRLRNVETVIIDEIHALVATKRGAHLALSLERLEALRQAPRPMQRIGLSATQRPLDEVARMLGGGEIEGAGARFAPRPVTIVDASAPKALELRIEVPVEDMTKLGEVARAGEGPPPGPADPAQRSIWPSIHPRLVELVRAHRTTMIFVNSRRLAERLAAALNDTAGAEVALAHHGSIAREQRQQIEERLKAGLLPCIVATSSLELGLDLGAVDLVIQLEAPPSVAAGLQRVGRAGHEVGGTSRGVVFPKHRGDLLACAAAASRMREGKVEATLYPRNPLDVLAQQIVAIASMDTLHVDALFSLVRRAAPFADLPRASFEGVLDMLSGRYPSDEFAELRPRIVWDRVGGAVRARKGAKRLAVVNAGTIPDRGLYGVFLDAGGDAARPGRRVGELDEEMVFEAREGEVFLLGASSWRITDITHDRVLVVPAPGEPGKMPFWRGDQAGRNAELGTSIGALARRIASLSDDEAERALADEHGLDARAARNLVRYVRDQAAATGEVPSDRAIVLERFVDEVGDYRICLLSPFGGRVHAPLSTCIAEKCRLELGLAVDTVWTDDGIVLRLPESESPPDAKQLLPQADEVEDLLVRGLGDTALFASRFRECAGRALLLPRKFPGKRSPLWAQRKRAADLLAVASRYGSFPILLETYRECLRDVFDLTALEDLLRQIAARKVRVVTVDVRAPSPFAATLLFAYAGNFIYEGDLPLAERRAQVLAIDHARLRELLGEAELRELFDADAVVALEASLQRLDGRMPLKHEDQVHDLLLSLGDLTRDEIAARAAGADVPPEAARERAAAWMDELVRDRRVIDIQLGGERRLAAAEDAGRLRDAFGVVPPPGLPIAFLEPAADPLAELVARYARTHGPFRAEDVARRFGLGPAPVLAALARLAERGRVVEGEFLPGGRGREFCDAEVLRSLKRRSLARLRAEVEPVPPEAYARFLADWHNLHRRRRGLDGLLAALEQLQGAPLSASALEAEILPARVEGYRAGDLDALCAAGEVIWRGVEPVGDGDGRVALYLAEAYAYLAPPPGRAEGALAESIRAALARRGALFFSDLSRETGAFGLDLLGALWDLVWAGEVTNDTLAPLRALGRESRSSGRRRDRDRPAPGRGLSALRARRIGPPGSEGRWSLLALPGAASSATASTAGATSASANATGSPAGAPGETERRAALARALLERHGVLTREAAAVEGLAGGFSAVYDVLRAMEEAGQARRGYFVAGLGAAQFAVPGADDRLRACREPSDDPRTLVLAATDPANPWGAAVRWPELAARGDGAPEGAVRGPVRPQRAAGALVILHDGRLLAWMGRTERSLTTFLPEAEPERGDAIRAIASALAALVSEGRRRAVLVATIDGEPAHSSPLARALADVGFTSGAHGYLKRAPTAERGPWRPRQVPGNAPDWARRAAAAGVDGSEDDVDGFKPPPGLRSWPAQSTGGWRMSPPGATGAGADSGGAREVGGSLPDDLDLDDDDALFDDGAGLDDGAA</sequence>
<evidence type="ECO:0000256" key="8">
    <source>
        <dbReference type="ARBA" id="ARBA00023235"/>
    </source>
</evidence>
<evidence type="ECO:0000256" key="4">
    <source>
        <dbReference type="ARBA" id="ARBA00022806"/>
    </source>
</evidence>
<dbReference type="InterPro" id="IPR013701">
    <property type="entry name" value="Lhr-like_DEAD/DEAH_assoc"/>
</dbReference>
<dbReference type="InterPro" id="IPR055369">
    <property type="entry name" value="WH2_Lhr"/>
</dbReference>
<protein>
    <submittedName>
        <fullName evidence="12">DEAD/DEAH box helicase</fullName>
    </submittedName>
</protein>
<feature type="compositionally biased region" description="Basic and acidic residues" evidence="9">
    <location>
        <begin position="1254"/>
        <end position="1271"/>
    </location>
</feature>
<evidence type="ECO:0000259" key="11">
    <source>
        <dbReference type="PROSITE" id="PS51194"/>
    </source>
</evidence>
<keyword evidence="5" id="KW-0067">ATP-binding</keyword>
<feature type="region of interest" description="Disordered" evidence="9">
    <location>
        <begin position="1254"/>
        <end position="1288"/>
    </location>
</feature>
<proteinExistence type="predicted"/>
<dbReference type="SUPFAM" id="SSF52540">
    <property type="entry name" value="P-loop containing nucleoside triphosphate hydrolases"/>
    <property type="match status" value="1"/>
</dbReference>